<keyword evidence="2" id="KW-0808">Transferase</keyword>
<gene>
    <name evidence="2" type="ORF">JZO85_21060</name>
</gene>
<keyword evidence="3" id="KW-1185">Reference proteome</keyword>
<keyword evidence="1" id="KW-0812">Transmembrane</keyword>
<accession>A0ABS3HMT1</accession>
<sequence>MKRNYLFNKRLLFVSIIIYVIFVCVIVQSVYVFRNLYRDAEDAYIEQVQKDIQEALQTKHWKADLDKIVENVALEVIIRDQEGNRLYSTIELADNAKIKGVVNDNAKFLESFEQTRINGEKGSLWYVIYQVPFVKVLQDFIVKFNVLILLIYIALVLIIIWLQRKLLTPLYQISTSLDRAERNELDEQALTEVDDQLNERLNNFFLKQKHTLHSVYGKNTHLEIALALEREHLENTINLSKAMVHDLKGPLHNQLLESEMKLIETKERQQREFFKNEIAIYNQLLLEINDILHQLRENMYEFDAGIEQFDLVDMVRTSQLYQMNELKHKKLSFFFDGPEQAMIWQNKVAVRLLLHNISSNMVHYTLENSELEILLEQVDKDVHLTFKNVTQNHHIQTILESNQSPFLKPKVTKDYSYSSGNGIYLIKDLAKFLHGSCEYLIEENYVVTRLVIPNEEKCDEDK</sequence>
<dbReference type="Proteomes" id="UP000664495">
    <property type="component" value="Unassembled WGS sequence"/>
</dbReference>
<dbReference type="EMBL" id="JAFLVR010000072">
    <property type="protein sequence ID" value="MBO0454760.1"/>
    <property type="molecule type" value="Genomic_DNA"/>
</dbReference>
<organism evidence="2 3">
    <name type="scientific">Candidatus Enterococcus murrayae</name>
    <dbReference type="NCBI Taxonomy" id="2815321"/>
    <lineage>
        <taxon>Bacteria</taxon>
        <taxon>Bacillati</taxon>
        <taxon>Bacillota</taxon>
        <taxon>Bacilli</taxon>
        <taxon>Lactobacillales</taxon>
        <taxon>Enterococcaceae</taxon>
        <taxon>Enterococcus</taxon>
    </lineage>
</organism>
<feature type="transmembrane region" description="Helical" evidence="1">
    <location>
        <begin position="12"/>
        <end position="33"/>
    </location>
</feature>
<evidence type="ECO:0000313" key="3">
    <source>
        <dbReference type="Proteomes" id="UP000664495"/>
    </source>
</evidence>
<dbReference type="Gene3D" id="3.30.565.10">
    <property type="entry name" value="Histidine kinase-like ATPase, C-terminal domain"/>
    <property type="match status" value="1"/>
</dbReference>
<comment type="caution">
    <text evidence="2">The sequence shown here is derived from an EMBL/GenBank/DDBJ whole genome shotgun (WGS) entry which is preliminary data.</text>
</comment>
<evidence type="ECO:0000313" key="2">
    <source>
        <dbReference type="EMBL" id="MBO0454760.1"/>
    </source>
</evidence>
<keyword evidence="1" id="KW-1133">Transmembrane helix</keyword>
<dbReference type="InterPro" id="IPR036890">
    <property type="entry name" value="HATPase_C_sf"/>
</dbReference>
<proteinExistence type="predicted"/>
<keyword evidence="2" id="KW-0418">Kinase</keyword>
<keyword evidence="1" id="KW-0472">Membrane</keyword>
<name>A0ABS3HMT1_9ENTE</name>
<feature type="transmembrane region" description="Helical" evidence="1">
    <location>
        <begin position="140"/>
        <end position="162"/>
    </location>
</feature>
<dbReference type="SUPFAM" id="SSF55874">
    <property type="entry name" value="ATPase domain of HSP90 chaperone/DNA topoisomerase II/histidine kinase"/>
    <property type="match status" value="1"/>
</dbReference>
<protein>
    <submittedName>
        <fullName evidence="2">Sensor histidine kinase</fullName>
    </submittedName>
</protein>
<evidence type="ECO:0000256" key="1">
    <source>
        <dbReference type="SAM" id="Phobius"/>
    </source>
</evidence>
<dbReference type="GO" id="GO:0016301">
    <property type="term" value="F:kinase activity"/>
    <property type="evidence" value="ECO:0007669"/>
    <property type="project" value="UniProtKB-KW"/>
</dbReference>
<reference evidence="2 3" key="1">
    <citation type="submission" date="2021-03" db="EMBL/GenBank/DDBJ databases">
        <title>Enterococcal diversity collection.</title>
        <authorList>
            <person name="Gilmore M.S."/>
            <person name="Schwartzman J."/>
            <person name="Van Tyne D."/>
            <person name="Martin M."/>
            <person name="Earl A.M."/>
            <person name="Manson A.L."/>
            <person name="Straub T."/>
            <person name="Salamzade R."/>
            <person name="Saavedra J."/>
            <person name="Lebreton F."/>
            <person name="Prichula J."/>
            <person name="Schaufler K."/>
            <person name="Gaca A."/>
            <person name="Sgardioli B."/>
            <person name="Wagenaar J."/>
            <person name="Strong T."/>
        </authorList>
    </citation>
    <scope>NUCLEOTIDE SEQUENCE [LARGE SCALE GENOMIC DNA]</scope>
    <source>
        <strain evidence="2 3">MJM16</strain>
    </source>
</reference>
<dbReference type="RefSeq" id="WP_207110486.1">
    <property type="nucleotide sequence ID" value="NZ_JAFLVR010000072.1"/>
</dbReference>